<feature type="region of interest" description="Disordered" evidence="3">
    <location>
        <begin position="520"/>
        <end position="551"/>
    </location>
</feature>
<dbReference type="GO" id="GO:0034237">
    <property type="term" value="F:protein kinase A regulatory subunit binding"/>
    <property type="evidence" value="ECO:0007669"/>
    <property type="project" value="TreeGrafter"/>
</dbReference>
<evidence type="ECO:0000256" key="1">
    <source>
        <dbReference type="ARBA" id="ARBA00006993"/>
    </source>
</evidence>
<dbReference type="InterPro" id="IPR028288">
    <property type="entry name" value="SCAR/WAVE_fam"/>
</dbReference>
<feature type="region of interest" description="Disordered" evidence="3">
    <location>
        <begin position="722"/>
        <end position="753"/>
    </location>
</feature>
<dbReference type="PANTHER" id="PTHR12902">
    <property type="entry name" value="WASP-1"/>
    <property type="match status" value="1"/>
</dbReference>
<reference evidence="4 5" key="1">
    <citation type="submission" date="2019-05" db="EMBL/GenBank/DDBJ databases">
        <title>Mikania micrantha, genome provides insights into the molecular mechanism of rapid growth.</title>
        <authorList>
            <person name="Liu B."/>
        </authorList>
    </citation>
    <scope>NUCLEOTIDE SEQUENCE [LARGE SCALE GENOMIC DNA]</scope>
    <source>
        <strain evidence="4">NLD-2019</strain>
        <tissue evidence="4">Leaf</tissue>
    </source>
</reference>
<dbReference type="OrthoDB" id="753427at2759"/>
<keyword evidence="5" id="KW-1185">Reference proteome</keyword>
<keyword evidence="2" id="KW-0009">Actin-binding</keyword>
<dbReference type="AlphaFoldDB" id="A0A5N6PWH1"/>
<dbReference type="GO" id="GO:0005856">
    <property type="term" value="C:cytoskeleton"/>
    <property type="evidence" value="ECO:0007669"/>
    <property type="project" value="UniProtKB-SubCell"/>
</dbReference>
<accession>A0A5N6PWH1</accession>
<evidence type="ECO:0000256" key="3">
    <source>
        <dbReference type="SAM" id="MobiDB-lite"/>
    </source>
</evidence>
<gene>
    <name evidence="4" type="ORF">E3N88_05143</name>
</gene>
<feature type="compositionally biased region" description="Polar residues" evidence="3">
    <location>
        <begin position="483"/>
        <end position="499"/>
    </location>
</feature>
<comment type="caution">
    <text evidence="4">The sequence shown here is derived from an EMBL/GenBank/DDBJ whole genome shotgun (WGS) entry which is preliminary data.</text>
</comment>
<dbReference type="EMBL" id="SZYD01000002">
    <property type="protein sequence ID" value="KAD7117875.1"/>
    <property type="molecule type" value="Genomic_DNA"/>
</dbReference>
<dbReference type="Gene3D" id="6.10.280.150">
    <property type="match status" value="1"/>
</dbReference>
<sequence>MIFAAEVFHGLQEQVLITSSRSHKLVERVHNIEAALPPLEKAILAQRSHLHFAYTAGSHWHTRIRTEQNHFIYGDLPRCIMEPYEDCHDPPRLFKLDKFDIGGPGSCFRRYSDPTYFKRSSAGPYEAHLQNVPREKKARRNKKKRSSSYRDVMHGVPVIMHRGRMDLGSTNLEEKASPSQDVSTFHVSTNSGIEPEIDHLASFDTKHSSGYIECVFRPSCSTQSEDNIAKEVSSDSNVQHYSYIGSASLDENVDKSYLAEDSRSKSAYITWDEKLEIIDSTSQPNESTDIPCTTERMDTDEKEDMNSRVVDHIDFDFEDEQPHPTPAIVRSHHDEIESETDYYMDALNTIESESETDLDCHTKRELKHYLDANNKKIGVMNKESHIDDNSMNPEFHVPEKTCLSPASISSKLCIETNGLYSNENHEDVIESDLLGSTQVAVVSSMPSITLDKFKSEEVEKVATNSVTIDSSREANPQPLMNEPISTYESSKPSGSTSGCQTTVSNPFMFWTNGGLLGLEPSKPPDFGLPTVVGPDPVEETKNDSTQHSYQKNATNDIKSVSTGQLSGNSAQDHASSIMTPRTDGTDDPITSSRIFEFSNRLLVNGFRKQMSLVGNERLASSVKSDVPDNTSIHKGYQTVTGIPFREQFGNGNLFISPSSPPLEHMRISFQPIDGFETSKLKLAFPDGNNNDKSNGYVFPSFQLVPEPAVSLHEFDSDSDDDTFCRSSPYASDDCHSNPSESNSEQWDSSETPRIKDHELDDTFGRISSAESVSSSVVNGIRFQPSQHDQLFDIPNFDSIRASQNQLTNDLKGPTPPPPPLPPMEWRGIKPNPDITMEKEDDLSEALTCALNLTPIPPILPQQHKPAPRIQDNVVETDSLMIKHKQPDWQNLHTQNESTHTINGKAGDERDDFLHQIRTKSRNLRRISTAPPTNMSAGPTSNKVTAILEKASAIRQEVMMEKITGVILEVQLTGLDTSPASGDLAVQKLPTC</sequence>
<name>A0A5N6PWH1_9ASTR</name>
<dbReference type="GO" id="GO:2000601">
    <property type="term" value="P:positive regulation of Arp2/3 complex-mediated actin nucleation"/>
    <property type="evidence" value="ECO:0007669"/>
    <property type="project" value="TreeGrafter"/>
</dbReference>
<feature type="compositionally biased region" description="Polar residues" evidence="3">
    <location>
        <begin position="563"/>
        <end position="579"/>
    </location>
</feature>
<evidence type="ECO:0000313" key="5">
    <source>
        <dbReference type="Proteomes" id="UP000326396"/>
    </source>
</evidence>
<feature type="region of interest" description="Disordered" evidence="3">
    <location>
        <begin position="469"/>
        <end position="499"/>
    </location>
</feature>
<dbReference type="GO" id="GO:0071933">
    <property type="term" value="F:Arp2/3 complex binding"/>
    <property type="evidence" value="ECO:0007669"/>
    <property type="project" value="TreeGrafter"/>
</dbReference>
<comment type="function">
    <text evidence="2">Involved in regulation of actin and microtubule organization. Part of a WAVE complex that activates the Arp2/3 complex.</text>
</comment>
<organism evidence="4 5">
    <name type="scientific">Mikania micrantha</name>
    <name type="common">bitter vine</name>
    <dbReference type="NCBI Taxonomy" id="192012"/>
    <lineage>
        <taxon>Eukaryota</taxon>
        <taxon>Viridiplantae</taxon>
        <taxon>Streptophyta</taxon>
        <taxon>Embryophyta</taxon>
        <taxon>Tracheophyta</taxon>
        <taxon>Spermatophyta</taxon>
        <taxon>Magnoliopsida</taxon>
        <taxon>eudicotyledons</taxon>
        <taxon>Gunneridae</taxon>
        <taxon>Pentapetalae</taxon>
        <taxon>asterids</taxon>
        <taxon>campanulids</taxon>
        <taxon>Asterales</taxon>
        <taxon>Asteraceae</taxon>
        <taxon>Asteroideae</taxon>
        <taxon>Heliantheae alliance</taxon>
        <taxon>Eupatorieae</taxon>
        <taxon>Mikania</taxon>
    </lineage>
</organism>
<protein>
    <recommendedName>
        <fullName evidence="2">Protein SCAR</fullName>
    </recommendedName>
    <alternativeName>
        <fullName evidence="2">Protein WAVE</fullName>
    </alternativeName>
</protein>
<dbReference type="GO" id="GO:0003779">
    <property type="term" value="F:actin binding"/>
    <property type="evidence" value="ECO:0007669"/>
    <property type="project" value="UniProtKB-UniRule"/>
</dbReference>
<keyword evidence="2" id="KW-0206">Cytoskeleton</keyword>
<evidence type="ECO:0000256" key="2">
    <source>
        <dbReference type="RuleBase" id="RU367034"/>
    </source>
</evidence>
<feature type="compositionally biased region" description="Polar residues" evidence="3">
    <location>
        <begin position="736"/>
        <end position="749"/>
    </location>
</feature>
<dbReference type="GO" id="GO:0030036">
    <property type="term" value="P:actin cytoskeleton organization"/>
    <property type="evidence" value="ECO:0007669"/>
    <property type="project" value="UniProtKB-UniRule"/>
</dbReference>
<proteinExistence type="inferred from homology"/>
<dbReference type="Proteomes" id="UP000326396">
    <property type="component" value="Linkage Group LG10"/>
</dbReference>
<feature type="region of interest" description="Disordered" evidence="3">
    <location>
        <begin position="563"/>
        <end position="587"/>
    </location>
</feature>
<evidence type="ECO:0000313" key="4">
    <source>
        <dbReference type="EMBL" id="KAD7117875.1"/>
    </source>
</evidence>
<comment type="subcellular location">
    <subcellularLocation>
        <location evidence="2">Cytoplasm</location>
        <location evidence="2">Cytoskeleton</location>
    </subcellularLocation>
</comment>
<comment type="similarity">
    <text evidence="1 2">Belongs to the SCAR/WAVE family.</text>
</comment>
<dbReference type="PANTHER" id="PTHR12902:SF33">
    <property type="entry name" value="PROTEIN SCAR3"/>
    <property type="match status" value="1"/>
</dbReference>
<keyword evidence="2" id="KW-0963">Cytoplasm</keyword>